<feature type="signal peptide" evidence="1">
    <location>
        <begin position="1"/>
        <end position="20"/>
    </location>
</feature>
<organism evidence="2 3">
    <name type="scientific">Vibrio comitans NBRC 102076</name>
    <dbReference type="NCBI Taxonomy" id="1219078"/>
    <lineage>
        <taxon>Bacteria</taxon>
        <taxon>Pseudomonadati</taxon>
        <taxon>Pseudomonadota</taxon>
        <taxon>Gammaproteobacteria</taxon>
        <taxon>Vibrionales</taxon>
        <taxon>Vibrionaceae</taxon>
        <taxon>Vibrio</taxon>
    </lineage>
</organism>
<feature type="chain" id="PRO_5021402134" evidence="1">
    <location>
        <begin position="21"/>
        <end position="165"/>
    </location>
</feature>
<gene>
    <name evidence="2" type="ORF">VCO01S_23390</name>
</gene>
<evidence type="ECO:0000256" key="1">
    <source>
        <dbReference type="SAM" id="SignalP"/>
    </source>
</evidence>
<name>A0A4Y3IP54_9VIBR</name>
<dbReference type="OrthoDB" id="6398658at2"/>
<dbReference type="AlphaFoldDB" id="A0A4Y3IP54"/>
<keyword evidence="1" id="KW-0732">Signal</keyword>
<accession>A0A4Y3IP54</accession>
<proteinExistence type="predicted"/>
<dbReference type="Proteomes" id="UP000318242">
    <property type="component" value="Unassembled WGS sequence"/>
</dbReference>
<protein>
    <submittedName>
        <fullName evidence="2">Uncharacterized protein</fullName>
    </submittedName>
</protein>
<dbReference type="RefSeq" id="WP_141271534.1">
    <property type="nucleotide sequence ID" value="NZ_BJLH01000010.1"/>
</dbReference>
<comment type="caution">
    <text evidence="2">The sequence shown here is derived from an EMBL/GenBank/DDBJ whole genome shotgun (WGS) entry which is preliminary data.</text>
</comment>
<keyword evidence="3" id="KW-1185">Reference proteome</keyword>
<dbReference type="EMBL" id="BJLH01000010">
    <property type="protein sequence ID" value="GEA61146.1"/>
    <property type="molecule type" value="Genomic_DNA"/>
</dbReference>
<evidence type="ECO:0000313" key="3">
    <source>
        <dbReference type="Proteomes" id="UP000318242"/>
    </source>
</evidence>
<reference evidence="2 3" key="1">
    <citation type="submission" date="2019-06" db="EMBL/GenBank/DDBJ databases">
        <title>Whole genome shotgun sequence of Vibrio comitans NBRC 102076.</title>
        <authorList>
            <person name="Hosoyama A."/>
            <person name="Uohara A."/>
            <person name="Ohji S."/>
            <person name="Ichikawa N."/>
        </authorList>
    </citation>
    <scope>NUCLEOTIDE SEQUENCE [LARGE SCALE GENOMIC DNA]</scope>
    <source>
        <strain evidence="2 3">NBRC 102076</strain>
    </source>
</reference>
<evidence type="ECO:0000313" key="2">
    <source>
        <dbReference type="EMBL" id="GEA61146.1"/>
    </source>
</evidence>
<sequence>MKHLYKIALVCVVFAFNSVASEVDGLFPEVRVNHFIDLAFSEKSDTYTEYAILFNFCQQRAEHADCKQPFQDAESRYKVAEANHKVLLMVASTDMKTLEMPLAGEHELTQLLAKQGYLDETSQTTTLLSALNLWLKDNSLPPTDKVYFLHSLMVKVDSASSEQAL</sequence>